<accession>A0A367Y9Z2</accession>
<dbReference type="EMBL" id="QORO01000001">
    <property type="protein sequence ID" value="RCK61821.1"/>
    <property type="molecule type" value="Genomic_DNA"/>
</dbReference>
<evidence type="ECO:0000256" key="1">
    <source>
        <dbReference type="SAM" id="MobiDB-lite"/>
    </source>
</evidence>
<gene>
    <name evidence="3" type="ORF">DTO57_04175</name>
</gene>
<dbReference type="Pfam" id="PF12028">
    <property type="entry name" value="DUF3515"/>
    <property type="match status" value="1"/>
</dbReference>
<evidence type="ECO:0000313" key="4">
    <source>
        <dbReference type="Proteomes" id="UP000253508"/>
    </source>
</evidence>
<proteinExistence type="predicted"/>
<reference evidence="3 4" key="1">
    <citation type="submission" date="2018-07" db="EMBL/GenBank/DDBJ databases">
        <title>Microbacterium endoborsara sp. nov., a novel actinobacterium isolated from Borszczowia aralocaspica.</title>
        <authorList>
            <person name="An D."/>
        </authorList>
    </citation>
    <scope>NUCLEOTIDE SEQUENCE [LARGE SCALE GENOMIC DNA]</scope>
    <source>
        <strain evidence="3 4">C1.15228</strain>
    </source>
</reference>
<sequence>MKTGTRTTGTAVALLALAAALTACADTVPLTPAPGANEVECAAASVRLPNAIGEQTRRWTNAQATGAWGDPTAVTFTCGTDPVASDDKQCVRIGGVDWTVDESRSPQLTLATFGRNPAAEVVVDTTVLSADDVLDRLAVAAQQLPSTGQCTEADVREGANADEGSSS</sequence>
<dbReference type="AlphaFoldDB" id="A0A367Y9Z2"/>
<dbReference type="PROSITE" id="PS51257">
    <property type="entry name" value="PROKAR_LIPOPROTEIN"/>
    <property type="match status" value="1"/>
</dbReference>
<dbReference type="RefSeq" id="WP_114116924.1">
    <property type="nucleotide sequence ID" value="NZ_BMHU01000004.1"/>
</dbReference>
<dbReference type="Proteomes" id="UP000253508">
    <property type="component" value="Unassembled WGS sequence"/>
</dbReference>
<organism evidence="3 4">
    <name type="scientific">Microbacterium sorbitolivorans</name>
    <dbReference type="NCBI Taxonomy" id="1867410"/>
    <lineage>
        <taxon>Bacteria</taxon>
        <taxon>Bacillati</taxon>
        <taxon>Actinomycetota</taxon>
        <taxon>Actinomycetes</taxon>
        <taxon>Micrococcales</taxon>
        <taxon>Microbacteriaceae</taxon>
        <taxon>Microbacterium</taxon>
    </lineage>
</organism>
<evidence type="ECO:0000256" key="2">
    <source>
        <dbReference type="SAM" id="SignalP"/>
    </source>
</evidence>
<evidence type="ECO:0000313" key="3">
    <source>
        <dbReference type="EMBL" id="RCK61821.1"/>
    </source>
</evidence>
<keyword evidence="2" id="KW-0732">Signal</keyword>
<name>A0A367Y9Z2_9MICO</name>
<dbReference type="OrthoDB" id="4331648at2"/>
<dbReference type="InterPro" id="IPR021903">
    <property type="entry name" value="DUF3515"/>
</dbReference>
<feature type="signal peptide" evidence="2">
    <location>
        <begin position="1"/>
        <end position="25"/>
    </location>
</feature>
<feature type="chain" id="PRO_5017008860" evidence="2">
    <location>
        <begin position="26"/>
        <end position="167"/>
    </location>
</feature>
<protein>
    <submittedName>
        <fullName evidence="3">DUF3515 family protein</fullName>
    </submittedName>
</protein>
<comment type="caution">
    <text evidence="3">The sequence shown here is derived from an EMBL/GenBank/DDBJ whole genome shotgun (WGS) entry which is preliminary data.</text>
</comment>
<feature type="region of interest" description="Disordered" evidence="1">
    <location>
        <begin position="146"/>
        <end position="167"/>
    </location>
</feature>
<keyword evidence="4" id="KW-1185">Reference proteome</keyword>